<proteinExistence type="predicted"/>
<reference evidence="5 6" key="1">
    <citation type="submission" date="2016-03" db="EMBL/GenBank/DDBJ databases">
        <title>Pediococcus and Lactobacillus from brewery environment - whole genome sequencing and assembly.</title>
        <authorList>
            <person name="Behr J."/>
            <person name="Geissler A.J."/>
            <person name="Vogel R.F."/>
        </authorList>
    </citation>
    <scope>NUCLEOTIDE SEQUENCE [LARGE SCALE GENOMIC DNA]</scope>
    <source>
        <strain evidence="5 6">TMW 1.1995</strain>
    </source>
</reference>
<dbReference type="SUPFAM" id="SSF46785">
    <property type="entry name" value="Winged helix' DNA-binding domain"/>
    <property type="match status" value="1"/>
</dbReference>
<dbReference type="PROSITE" id="PS51118">
    <property type="entry name" value="HTH_HXLR"/>
    <property type="match status" value="1"/>
</dbReference>
<dbReference type="Proteomes" id="UP000093267">
    <property type="component" value="Chromosome"/>
</dbReference>
<dbReference type="Pfam" id="PF01638">
    <property type="entry name" value="HxlR"/>
    <property type="match status" value="1"/>
</dbReference>
<dbReference type="STRING" id="240427.AYR62_12825"/>
<dbReference type="OrthoDB" id="9791143at2"/>
<evidence type="ECO:0000256" key="1">
    <source>
        <dbReference type="ARBA" id="ARBA00023015"/>
    </source>
</evidence>
<dbReference type="InterPro" id="IPR036388">
    <property type="entry name" value="WH-like_DNA-bd_sf"/>
</dbReference>
<protein>
    <submittedName>
        <fullName evidence="5">HxlR family transcriptional regulator</fullName>
    </submittedName>
</protein>
<dbReference type="EMBL" id="CP014924">
    <property type="protein sequence ID" value="ANZ66387.1"/>
    <property type="molecule type" value="Genomic_DNA"/>
</dbReference>
<evidence type="ECO:0000313" key="6">
    <source>
        <dbReference type="Proteomes" id="UP000093267"/>
    </source>
</evidence>
<feature type="domain" description="HTH hxlR-type" evidence="4">
    <location>
        <begin position="13"/>
        <end position="116"/>
    </location>
</feature>
<accession>A0A1B2IWG9</accession>
<dbReference type="Gene3D" id="1.10.10.10">
    <property type="entry name" value="Winged helix-like DNA-binding domain superfamily/Winged helix DNA-binding domain"/>
    <property type="match status" value="1"/>
</dbReference>
<dbReference type="AlphaFoldDB" id="A0A1B2IWG9"/>
<keyword evidence="6" id="KW-1185">Reference proteome</keyword>
<evidence type="ECO:0000259" key="4">
    <source>
        <dbReference type="PROSITE" id="PS51118"/>
    </source>
</evidence>
<dbReference type="InterPro" id="IPR036390">
    <property type="entry name" value="WH_DNA-bd_sf"/>
</dbReference>
<evidence type="ECO:0000313" key="5">
    <source>
        <dbReference type="EMBL" id="ANZ66387.1"/>
    </source>
</evidence>
<keyword evidence="2" id="KW-0238">DNA-binding</keyword>
<keyword evidence="1" id="KW-0805">Transcription regulation</keyword>
<dbReference type="PANTHER" id="PTHR33204">
    <property type="entry name" value="TRANSCRIPTIONAL REGULATOR, MARR FAMILY"/>
    <property type="match status" value="1"/>
</dbReference>
<keyword evidence="3" id="KW-0804">Transcription</keyword>
<name>A0A1B2IWG9_9LACO</name>
<gene>
    <name evidence="5" type="ORF">AYR63_04045</name>
</gene>
<dbReference type="GO" id="GO:0003677">
    <property type="term" value="F:DNA binding"/>
    <property type="evidence" value="ECO:0007669"/>
    <property type="project" value="UniProtKB-KW"/>
</dbReference>
<organism evidence="5 6">
    <name type="scientific">Secundilactobacillus paracollinoides</name>
    <dbReference type="NCBI Taxonomy" id="240427"/>
    <lineage>
        <taxon>Bacteria</taxon>
        <taxon>Bacillati</taxon>
        <taxon>Bacillota</taxon>
        <taxon>Bacilli</taxon>
        <taxon>Lactobacillales</taxon>
        <taxon>Lactobacillaceae</taxon>
        <taxon>Secundilactobacillus</taxon>
    </lineage>
</organism>
<evidence type="ECO:0000256" key="3">
    <source>
        <dbReference type="ARBA" id="ARBA00023163"/>
    </source>
</evidence>
<dbReference type="KEGG" id="lpd:AYR62_12825"/>
<sequence>MADQLEYVRNINIPETGFGYTLGLIGGKFKMPILYCLSLNNGPMRYNAIKRTLGTVSFKSLTNSLRELERDGLISREIFDQVPPKVEYQLTGLGTSLIPVMDALCVWGETHDSSQVNGVKCKID</sequence>
<dbReference type="RefSeq" id="WP_054708381.1">
    <property type="nucleotide sequence ID" value="NZ_CP014912.1"/>
</dbReference>
<evidence type="ECO:0000256" key="2">
    <source>
        <dbReference type="ARBA" id="ARBA00023125"/>
    </source>
</evidence>
<dbReference type="PANTHER" id="PTHR33204:SF29">
    <property type="entry name" value="TRANSCRIPTIONAL REGULATOR"/>
    <property type="match status" value="1"/>
</dbReference>
<dbReference type="InterPro" id="IPR002577">
    <property type="entry name" value="HTH_HxlR"/>
</dbReference>